<keyword evidence="1" id="KW-1133">Transmembrane helix</keyword>
<dbReference type="AlphaFoldDB" id="A0A9X1SWE8"/>
<name>A0A9X1SWE8_9ACTN</name>
<dbReference type="EMBL" id="JAJOMB010000001">
    <property type="protein sequence ID" value="MCD5309448.1"/>
    <property type="molecule type" value="Genomic_DNA"/>
</dbReference>
<dbReference type="Proteomes" id="UP001138997">
    <property type="component" value="Unassembled WGS sequence"/>
</dbReference>
<organism evidence="2 3">
    <name type="scientific">Kineosporia babensis</name>
    <dbReference type="NCBI Taxonomy" id="499548"/>
    <lineage>
        <taxon>Bacteria</taxon>
        <taxon>Bacillati</taxon>
        <taxon>Actinomycetota</taxon>
        <taxon>Actinomycetes</taxon>
        <taxon>Kineosporiales</taxon>
        <taxon>Kineosporiaceae</taxon>
        <taxon>Kineosporia</taxon>
    </lineage>
</organism>
<keyword evidence="3" id="KW-1185">Reference proteome</keyword>
<gene>
    <name evidence="2" type="ORF">LR394_00945</name>
</gene>
<reference evidence="2" key="1">
    <citation type="submission" date="2021-11" db="EMBL/GenBank/DDBJ databases">
        <title>Streptomyces corallinus and Kineosporia corallina sp. nov., two new coral-derived marine actinobacteria.</title>
        <authorList>
            <person name="Buangrab K."/>
            <person name="Sutthacheep M."/>
            <person name="Yeemin T."/>
            <person name="Harunari E."/>
            <person name="Igarashi Y."/>
            <person name="Sripreechasak P."/>
            <person name="Kanchanasin P."/>
            <person name="Tanasupawat S."/>
            <person name="Phongsopitanun W."/>
        </authorList>
    </citation>
    <scope>NUCLEOTIDE SEQUENCE</scope>
    <source>
        <strain evidence="2">JCM 31032</strain>
    </source>
</reference>
<evidence type="ECO:0000313" key="3">
    <source>
        <dbReference type="Proteomes" id="UP001138997"/>
    </source>
</evidence>
<dbReference type="RefSeq" id="WP_231438374.1">
    <property type="nucleotide sequence ID" value="NZ_JAJOMB010000001.1"/>
</dbReference>
<evidence type="ECO:0000256" key="1">
    <source>
        <dbReference type="SAM" id="Phobius"/>
    </source>
</evidence>
<keyword evidence="1" id="KW-0812">Transmembrane</keyword>
<feature type="transmembrane region" description="Helical" evidence="1">
    <location>
        <begin position="66"/>
        <end position="87"/>
    </location>
</feature>
<protein>
    <submittedName>
        <fullName evidence="2">Uncharacterized protein</fullName>
    </submittedName>
</protein>
<comment type="caution">
    <text evidence="2">The sequence shown here is derived from an EMBL/GenBank/DDBJ whole genome shotgun (WGS) entry which is preliminary data.</text>
</comment>
<keyword evidence="1" id="KW-0472">Membrane</keyword>
<sequence length="367" mass="39655">MNDHEIDRLLKQIEFDGGDRLEGMLREAGQELLEEIMSKPVVQKHDVDAVEIPVVALKPRRKPARWLLGAAAAVAAVVAVALPMAVFDREEESAVVPAAGSVNSAGNPFLVLDDPDWEPSSLGQSELEGFQDFLGPKGSALIVHWGKAERYPELYEAQRDGFDPSSELSSMELLGAEAAVFKRHDGNFMAMLPPGSSPVYLDFFATDMKSLDEFTQVLSQLRPVSEQEWTEALPSDTIFPDEAVAAARQMLSEVPVPDGVEAGDFPAAFTTGYYQYASPVADALFCGWVRQFQDARSSGDEARLDEAGEALAGSRTWPVLMKMRAIEKADPQGAGEGELVDKYWQVGDAAAAGESLSGPLNEFGGCG</sequence>
<accession>A0A9X1SWE8</accession>
<evidence type="ECO:0000313" key="2">
    <source>
        <dbReference type="EMBL" id="MCD5309448.1"/>
    </source>
</evidence>
<proteinExistence type="predicted"/>